<keyword evidence="2" id="KW-0012">Acyltransferase</keyword>
<keyword evidence="6" id="KW-1185">Reference proteome</keyword>
<keyword evidence="1 5" id="KW-0808">Transferase</keyword>
<evidence type="ECO:0000256" key="3">
    <source>
        <dbReference type="ARBA" id="ARBA00038502"/>
    </source>
</evidence>
<dbReference type="GO" id="GO:0005737">
    <property type="term" value="C:cytoplasm"/>
    <property type="evidence" value="ECO:0007669"/>
    <property type="project" value="TreeGrafter"/>
</dbReference>
<dbReference type="Proteomes" id="UP000533905">
    <property type="component" value="Unassembled WGS sequence"/>
</dbReference>
<feature type="domain" description="N-acetyltransferase" evidence="4">
    <location>
        <begin position="1"/>
        <end position="167"/>
    </location>
</feature>
<reference evidence="5 6" key="1">
    <citation type="submission" date="2020-04" db="EMBL/GenBank/DDBJ databases">
        <title>Massilia sp. nov., a cold adapted bacteria isolated from Arctic soil.</title>
        <authorList>
            <person name="Son J."/>
            <person name="Ka J.-O."/>
        </authorList>
    </citation>
    <scope>NUCLEOTIDE SEQUENCE [LARGE SCALE GENOMIC DNA]</scope>
    <source>
        <strain evidence="5 6">ML15P13</strain>
    </source>
</reference>
<dbReference type="RefSeq" id="WP_171081602.1">
    <property type="nucleotide sequence ID" value="NZ_JABAIV010000001.1"/>
</dbReference>
<dbReference type="SUPFAM" id="SSF55729">
    <property type="entry name" value="Acyl-CoA N-acyltransferases (Nat)"/>
    <property type="match status" value="1"/>
</dbReference>
<name>A0A7Y2JWR4_9BURK</name>
<dbReference type="EMBL" id="JABAIV010000001">
    <property type="protein sequence ID" value="NNG22341.1"/>
    <property type="molecule type" value="Genomic_DNA"/>
</dbReference>
<gene>
    <name evidence="5" type="ORF">HGB41_04920</name>
</gene>
<organism evidence="5 6">
    <name type="scientific">Telluria aromaticivorans</name>
    <dbReference type="NCBI Taxonomy" id="2725995"/>
    <lineage>
        <taxon>Bacteria</taxon>
        <taxon>Pseudomonadati</taxon>
        <taxon>Pseudomonadota</taxon>
        <taxon>Betaproteobacteria</taxon>
        <taxon>Burkholderiales</taxon>
        <taxon>Oxalobacteraceae</taxon>
        <taxon>Telluria group</taxon>
        <taxon>Telluria</taxon>
    </lineage>
</organism>
<dbReference type="Pfam" id="PF13302">
    <property type="entry name" value="Acetyltransf_3"/>
    <property type="match status" value="1"/>
</dbReference>
<evidence type="ECO:0000313" key="5">
    <source>
        <dbReference type="EMBL" id="NNG22341.1"/>
    </source>
</evidence>
<dbReference type="InterPro" id="IPR016181">
    <property type="entry name" value="Acyl_CoA_acyltransferase"/>
</dbReference>
<comment type="caution">
    <text evidence="5">The sequence shown here is derived from an EMBL/GenBank/DDBJ whole genome shotgun (WGS) entry which is preliminary data.</text>
</comment>
<accession>A0A7Y2JWR4</accession>
<dbReference type="AlphaFoldDB" id="A0A7Y2JWR4"/>
<dbReference type="PROSITE" id="PS51186">
    <property type="entry name" value="GNAT"/>
    <property type="match status" value="1"/>
</dbReference>
<dbReference type="PANTHER" id="PTHR43792">
    <property type="entry name" value="GNAT FAMILY, PUTATIVE (AFU_ORTHOLOGUE AFUA_3G00765)-RELATED-RELATED"/>
    <property type="match status" value="1"/>
</dbReference>
<sequence>MITLVAPGHGHIDALLAFEQDNRAFFEATINARPAGYYSHAAMGLAVAQSMADAIADLGYQYLVVDEAGQIVGRVNLSVVKRAHFHGAVLGYRIAQAACGKGHAGEAVRQVLDIAFGKLRLQRIEADCRVDNEASRRVLLRNGFEQFGHSRRSFEHGGVWYDRLHFECHAPGA</sequence>
<dbReference type="PANTHER" id="PTHR43792:SF8">
    <property type="entry name" value="[RIBOSOMAL PROTEIN US5]-ALANINE N-ACETYLTRANSFERASE"/>
    <property type="match status" value="1"/>
</dbReference>
<comment type="similarity">
    <text evidence="3">Belongs to the acetyltransferase family. RimJ subfamily.</text>
</comment>
<evidence type="ECO:0000313" key="6">
    <source>
        <dbReference type="Proteomes" id="UP000533905"/>
    </source>
</evidence>
<evidence type="ECO:0000256" key="2">
    <source>
        <dbReference type="ARBA" id="ARBA00023315"/>
    </source>
</evidence>
<dbReference type="InterPro" id="IPR000182">
    <property type="entry name" value="GNAT_dom"/>
</dbReference>
<dbReference type="GO" id="GO:0008999">
    <property type="term" value="F:protein-N-terminal-alanine acetyltransferase activity"/>
    <property type="evidence" value="ECO:0007669"/>
    <property type="project" value="TreeGrafter"/>
</dbReference>
<dbReference type="Gene3D" id="3.40.630.30">
    <property type="match status" value="1"/>
</dbReference>
<proteinExistence type="inferred from homology"/>
<evidence type="ECO:0000256" key="1">
    <source>
        <dbReference type="ARBA" id="ARBA00022679"/>
    </source>
</evidence>
<dbReference type="InterPro" id="IPR051531">
    <property type="entry name" value="N-acetyltransferase"/>
</dbReference>
<evidence type="ECO:0000259" key="4">
    <source>
        <dbReference type="PROSITE" id="PS51186"/>
    </source>
</evidence>
<protein>
    <submittedName>
        <fullName evidence="5">GNAT family N-acetyltransferase</fullName>
    </submittedName>
</protein>